<evidence type="ECO:0000256" key="1">
    <source>
        <dbReference type="SAM" id="MobiDB-lite"/>
    </source>
</evidence>
<dbReference type="EMBL" id="JAGFBS010000006">
    <property type="protein sequence ID" value="KAG6378689.1"/>
    <property type="molecule type" value="Genomic_DNA"/>
</dbReference>
<evidence type="ECO:0000313" key="3">
    <source>
        <dbReference type="Proteomes" id="UP000683000"/>
    </source>
</evidence>
<feature type="compositionally biased region" description="Basic and acidic residues" evidence="1">
    <location>
        <begin position="226"/>
        <end position="237"/>
    </location>
</feature>
<organism evidence="2 3">
    <name type="scientific">Boletus reticuloceps</name>
    <dbReference type="NCBI Taxonomy" id="495285"/>
    <lineage>
        <taxon>Eukaryota</taxon>
        <taxon>Fungi</taxon>
        <taxon>Dikarya</taxon>
        <taxon>Basidiomycota</taxon>
        <taxon>Agaricomycotina</taxon>
        <taxon>Agaricomycetes</taxon>
        <taxon>Agaricomycetidae</taxon>
        <taxon>Boletales</taxon>
        <taxon>Boletineae</taxon>
        <taxon>Boletaceae</taxon>
        <taxon>Boletoideae</taxon>
        <taxon>Boletus</taxon>
    </lineage>
</organism>
<accession>A0A8I2YV93</accession>
<dbReference type="OrthoDB" id="447290at2759"/>
<reference evidence="2" key="1">
    <citation type="submission" date="2021-03" db="EMBL/GenBank/DDBJ databases">
        <title>Evolutionary innovations through gain and loss of genes in the ectomycorrhizal Boletales.</title>
        <authorList>
            <person name="Wu G."/>
            <person name="Miyauchi S."/>
            <person name="Morin E."/>
            <person name="Yang Z.-L."/>
            <person name="Xu J."/>
            <person name="Martin F.M."/>
        </authorList>
    </citation>
    <scope>NUCLEOTIDE SEQUENCE</scope>
    <source>
        <strain evidence="2">BR01</strain>
    </source>
</reference>
<gene>
    <name evidence="2" type="ORF">JVT61DRAFT_12960</name>
</gene>
<proteinExistence type="predicted"/>
<keyword evidence="3" id="KW-1185">Reference proteome</keyword>
<feature type="region of interest" description="Disordered" evidence="1">
    <location>
        <begin position="179"/>
        <end position="237"/>
    </location>
</feature>
<dbReference type="AlphaFoldDB" id="A0A8I2YV93"/>
<feature type="region of interest" description="Disordered" evidence="1">
    <location>
        <begin position="1"/>
        <end position="66"/>
    </location>
</feature>
<name>A0A8I2YV93_9AGAM</name>
<evidence type="ECO:0000313" key="2">
    <source>
        <dbReference type="EMBL" id="KAG6378689.1"/>
    </source>
</evidence>
<comment type="caution">
    <text evidence="2">The sequence shown here is derived from an EMBL/GenBank/DDBJ whole genome shotgun (WGS) entry which is preliminary data.</text>
</comment>
<feature type="compositionally biased region" description="Basic and acidic residues" evidence="1">
    <location>
        <begin position="1"/>
        <end position="43"/>
    </location>
</feature>
<sequence length="237" mass="26583">MLAAIREREDDDREPRSPKRIKTSDFDDNHTVSESLQAEHESQEAQESILPPSHILLGLNPPQTTSGGLRQLLERDVGISEYITRDLPPIRGIIKQRKTRPLETLPTRRLRGAQDCDTNEQAGPSKIRQSNNSVVPNVGEEHVSVADDEVIWDETFESSLSPFLSEASIVELKKMYLEGPEPPRVSDSGWSRVHTQSEDVEISEQGALPHQDNVVQSSNTKRGKHQNRDGRGKAKRS</sequence>
<protein>
    <submittedName>
        <fullName evidence="2">Uncharacterized protein</fullName>
    </submittedName>
</protein>
<dbReference type="Proteomes" id="UP000683000">
    <property type="component" value="Unassembled WGS sequence"/>
</dbReference>